<dbReference type="Proteomes" id="UP000254939">
    <property type="component" value="Unassembled WGS sequence"/>
</dbReference>
<evidence type="ECO:0000259" key="10">
    <source>
        <dbReference type="PROSITE" id="PS51007"/>
    </source>
</evidence>
<dbReference type="Pfam" id="PF00034">
    <property type="entry name" value="Cytochrom_C"/>
    <property type="match status" value="1"/>
</dbReference>
<name>A0A370KK73_9HYPH</name>
<evidence type="ECO:0000256" key="9">
    <source>
        <dbReference type="SAM" id="SignalP"/>
    </source>
</evidence>
<dbReference type="Gene3D" id="3.40.30.10">
    <property type="entry name" value="Glutaredoxin"/>
    <property type="match status" value="1"/>
</dbReference>
<keyword evidence="4 7" id="KW-0408">Iron</keyword>
<keyword evidence="2 7" id="KW-0349">Heme</keyword>
<dbReference type="SUPFAM" id="SSF46626">
    <property type="entry name" value="Cytochrome c"/>
    <property type="match status" value="1"/>
</dbReference>
<dbReference type="OrthoDB" id="5296507at2"/>
<dbReference type="AlphaFoldDB" id="A0A370KK73"/>
<sequence length="337" mass="37086">MKRWPVAMLTVAAVLSALCGGAATAGSRWGKDYFPNVEVVTQNGERVRFYDDLIKGKIVLISFIFTSCTDLCPLTTARITQVVDRIQDQIGKTIFVVSITVDPENDTPEKMKAFADAFYKGPGWTFITGKPDDIRAINAKLGNKSDVATDHRNEIVLGNDNTGEWARNSPFADIENVELAVRDMDPAWREGHFAPMAALAPATDHQGLTLDREPGQVLFKKICAPCHTVGVGDRIGPDLLDVTVKRDQEWLKRMIMNPVRLRAEKDPTLAELDARFQGVRMPNLGMSASDATDLISYLATKSAEIADLRAQPEATHVHRHDDAAENHDHGGMVPSNP</sequence>
<evidence type="ECO:0000256" key="7">
    <source>
        <dbReference type="PROSITE-ProRule" id="PRU00433"/>
    </source>
</evidence>
<organism evidence="11 12">
    <name type="scientific">Rhizobium grahamii</name>
    <dbReference type="NCBI Taxonomy" id="1120045"/>
    <lineage>
        <taxon>Bacteria</taxon>
        <taxon>Pseudomonadati</taxon>
        <taxon>Pseudomonadota</taxon>
        <taxon>Alphaproteobacteria</taxon>
        <taxon>Hyphomicrobiales</taxon>
        <taxon>Rhizobiaceae</taxon>
        <taxon>Rhizobium/Agrobacterium group</taxon>
        <taxon>Rhizobium</taxon>
    </lineage>
</organism>
<dbReference type="EMBL" id="NAAC01000023">
    <property type="protein sequence ID" value="RDJ07092.1"/>
    <property type="molecule type" value="Genomic_DNA"/>
</dbReference>
<evidence type="ECO:0000313" key="11">
    <source>
        <dbReference type="EMBL" id="RDJ07092.1"/>
    </source>
</evidence>
<evidence type="ECO:0000256" key="4">
    <source>
        <dbReference type="ARBA" id="ARBA00023004"/>
    </source>
</evidence>
<dbReference type="GO" id="GO:0009055">
    <property type="term" value="F:electron transfer activity"/>
    <property type="evidence" value="ECO:0007669"/>
    <property type="project" value="InterPro"/>
</dbReference>
<accession>A0A370KK73</accession>
<dbReference type="GO" id="GO:0020037">
    <property type="term" value="F:heme binding"/>
    <property type="evidence" value="ECO:0007669"/>
    <property type="project" value="InterPro"/>
</dbReference>
<proteinExistence type="inferred from homology"/>
<dbReference type="RefSeq" id="WP_114714696.1">
    <property type="nucleotide sequence ID" value="NZ_KZ857264.1"/>
</dbReference>
<keyword evidence="3 5" id="KW-0479">Metal-binding</keyword>
<dbReference type="SUPFAM" id="SSF52833">
    <property type="entry name" value="Thioredoxin-like"/>
    <property type="match status" value="1"/>
</dbReference>
<feature type="signal peptide" evidence="9">
    <location>
        <begin position="1"/>
        <end position="25"/>
    </location>
</feature>
<evidence type="ECO:0000256" key="3">
    <source>
        <dbReference type="ARBA" id="ARBA00022723"/>
    </source>
</evidence>
<dbReference type="CDD" id="cd02968">
    <property type="entry name" value="SCO"/>
    <property type="match status" value="1"/>
</dbReference>
<feature type="compositionally biased region" description="Basic and acidic residues" evidence="8">
    <location>
        <begin position="315"/>
        <end position="330"/>
    </location>
</feature>
<dbReference type="InterPro" id="IPR003782">
    <property type="entry name" value="SCO1/SenC"/>
</dbReference>
<feature type="binding site" evidence="5">
    <location>
        <position position="72"/>
    </location>
    <ligand>
        <name>Cu cation</name>
        <dbReference type="ChEBI" id="CHEBI:23378"/>
    </ligand>
</feature>
<dbReference type="InterPro" id="IPR036909">
    <property type="entry name" value="Cyt_c-like_dom_sf"/>
</dbReference>
<dbReference type="PROSITE" id="PS51007">
    <property type="entry name" value="CYTC"/>
    <property type="match status" value="1"/>
</dbReference>
<keyword evidence="9" id="KW-0732">Signal</keyword>
<protein>
    <submittedName>
        <fullName evidence="11">SCO1/SenC/PrrC protein, involved in biogenesis of respiratory and photosynthetic system</fullName>
    </submittedName>
</protein>
<dbReference type="InterPro" id="IPR009056">
    <property type="entry name" value="Cyt_c-like_dom"/>
</dbReference>
<evidence type="ECO:0000256" key="1">
    <source>
        <dbReference type="ARBA" id="ARBA00010996"/>
    </source>
</evidence>
<dbReference type="Pfam" id="PF02630">
    <property type="entry name" value="SCO1-SenC"/>
    <property type="match status" value="1"/>
</dbReference>
<keyword evidence="5" id="KW-0186">Copper</keyword>
<dbReference type="InterPro" id="IPR036249">
    <property type="entry name" value="Thioredoxin-like_sf"/>
</dbReference>
<feature type="binding site" evidence="5">
    <location>
        <position position="68"/>
    </location>
    <ligand>
        <name>Cu cation</name>
        <dbReference type="ChEBI" id="CHEBI:23378"/>
    </ligand>
</feature>
<dbReference type="PANTHER" id="PTHR12151:SF5">
    <property type="entry name" value="AT19154P"/>
    <property type="match status" value="1"/>
</dbReference>
<feature type="disulfide bond" description="Redox-active" evidence="6">
    <location>
        <begin position="68"/>
        <end position="72"/>
    </location>
</feature>
<evidence type="ECO:0000313" key="12">
    <source>
        <dbReference type="Proteomes" id="UP000254939"/>
    </source>
</evidence>
<reference evidence="11 12" key="1">
    <citation type="submission" date="2017-03" db="EMBL/GenBank/DDBJ databases">
        <title>Genome analysis of Rhizobial strains effectives or ineffectives for nitrogen fixation isolated from bean seeds.</title>
        <authorList>
            <person name="Peralta H."/>
            <person name="Aguilar-Vera A."/>
            <person name="Mora Y."/>
            <person name="Vargas-Lagunas C."/>
            <person name="Girard L."/>
            <person name="Mora J."/>
        </authorList>
    </citation>
    <scope>NUCLEOTIDE SEQUENCE [LARGE SCALE GENOMIC DNA]</scope>
    <source>
        <strain evidence="11 12">CCGM3</strain>
    </source>
</reference>
<comment type="similarity">
    <text evidence="1">Belongs to the SCO1/2 family.</text>
</comment>
<keyword evidence="6" id="KW-1015">Disulfide bond</keyword>
<comment type="caution">
    <text evidence="11">The sequence shown here is derived from an EMBL/GenBank/DDBJ whole genome shotgun (WGS) entry which is preliminary data.</text>
</comment>
<evidence type="ECO:0000256" key="5">
    <source>
        <dbReference type="PIRSR" id="PIRSR603782-1"/>
    </source>
</evidence>
<dbReference type="PANTHER" id="PTHR12151">
    <property type="entry name" value="ELECTRON TRANSPORT PROTIN SCO1/SENC FAMILY MEMBER"/>
    <property type="match status" value="1"/>
</dbReference>
<evidence type="ECO:0000256" key="8">
    <source>
        <dbReference type="SAM" id="MobiDB-lite"/>
    </source>
</evidence>
<dbReference type="Gene3D" id="1.10.760.10">
    <property type="entry name" value="Cytochrome c-like domain"/>
    <property type="match status" value="1"/>
</dbReference>
<dbReference type="GO" id="GO:0046872">
    <property type="term" value="F:metal ion binding"/>
    <property type="evidence" value="ECO:0007669"/>
    <property type="project" value="UniProtKB-KW"/>
</dbReference>
<feature type="chain" id="PRO_5016670626" evidence="9">
    <location>
        <begin position="26"/>
        <end position="337"/>
    </location>
</feature>
<evidence type="ECO:0000256" key="6">
    <source>
        <dbReference type="PIRSR" id="PIRSR603782-2"/>
    </source>
</evidence>
<feature type="region of interest" description="Disordered" evidence="8">
    <location>
        <begin position="313"/>
        <end position="337"/>
    </location>
</feature>
<evidence type="ECO:0000256" key="2">
    <source>
        <dbReference type="ARBA" id="ARBA00022617"/>
    </source>
</evidence>
<feature type="domain" description="Cytochrome c" evidence="10">
    <location>
        <begin position="210"/>
        <end position="302"/>
    </location>
</feature>
<gene>
    <name evidence="11" type="ORF">B5K06_21855</name>
</gene>